<comment type="caution">
    <text evidence="2">The sequence shown here is derived from an EMBL/GenBank/DDBJ whole genome shotgun (WGS) entry which is preliminary data.</text>
</comment>
<proteinExistence type="predicted"/>
<dbReference type="Proteomes" id="UP000578091">
    <property type="component" value="Unassembled WGS sequence"/>
</dbReference>
<evidence type="ECO:0000313" key="2">
    <source>
        <dbReference type="EMBL" id="NZA26403.1"/>
    </source>
</evidence>
<name>A0A853JB11_9GAMM</name>
<dbReference type="EMBL" id="JACCKA010000054">
    <property type="protein sequence ID" value="NZA26403.1"/>
    <property type="molecule type" value="Genomic_DNA"/>
</dbReference>
<accession>A0A853JB11</accession>
<reference evidence="2 3" key="1">
    <citation type="submission" date="2020-07" db="EMBL/GenBank/DDBJ databases">
        <title>Luteimonas sp. SJ-92.</title>
        <authorList>
            <person name="Huang X.-X."/>
            <person name="Xu L."/>
            <person name="Sun J.-Q."/>
        </authorList>
    </citation>
    <scope>NUCLEOTIDE SEQUENCE [LARGE SCALE GENOMIC DNA]</scope>
    <source>
        <strain evidence="2 3">SJ-92</strain>
    </source>
</reference>
<dbReference type="RefSeq" id="WP_180678194.1">
    <property type="nucleotide sequence ID" value="NZ_JACCKA010000054.1"/>
</dbReference>
<feature type="domain" description="DUF4236" evidence="1">
    <location>
        <begin position="1"/>
        <end position="31"/>
    </location>
</feature>
<protein>
    <submittedName>
        <fullName evidence="2">DUF4236 domain-containing protein</fullName>
    </submittedName>
</protein>
<dbReference type="InterPro" id="IPR025330">
    <property type="entry name" value="DUF4236"/>
</dbReference>
<organism evidence="2 3">
    <name type="scientific">Luteimonas salinisoli</name>
    <dbReference type="NCBI Taxonomy" id="2752307"/>
    <lineage>
        <taxon>Bacteria</taxon>
        <taxon>Pseudomonadati</taxon>
        <taxon>Pseudomonadota</taxon>
        <taxon>Gammaproteobacteria</taxon>
        <taxon>Lysobacterales</taxon>
        <taxon>Lysobacteraceae</taxon>
        <taxon>Luteimonas</taxon>
    </lineage>
</organism>
<evidence type="ECO:0000313" key="3">
    <source>
        <dbReference type="Proteomes" id="UP000578091"/>
    </source>
</evidence>
<dbReference type="Pfam" id="PF14020">
    <property type="entry name" value="DUF4236"/>
    <property type="match status" value="1"/>
</dbReference>
<evidence type="ECO:0000259" key="1">
    <source>
        <dbReference type="Pfam" id="PF14020"/>
    </source>
</evidence>
<gene>
    <name evidence="2" type="ORF">H0E84_08390</name>
</gene>
<dbReference type="AlphaFoldDB" id="A0A853JB11"/>
<keyword evidence="3" id="KW-1185">Reference proteome</keyword>
<sequence length="32" mass="3524">MRFRRRITIAPGLRLNVSGSGLSLLDGPRGAW</sequence>